<gene>
    <name evidence="1" type="ORF">LSH36_118g07072</name>
</gene>
<accession>A0AAD9N8U5</accession>
<comment type="caution">
    <text evidence="1">The sequence shown here is derived from an EMBL/GenBank/DDBJ whole genome shotgun (WGS) entry which is preliminary data.</text>
</comment>
<reference evidence="1" key="1">
    <citation type="journal article" date="2023" name="Mol. Biol. Evol.">
        <title>Third-Generation Sequencing Reveals the Adaptive Role of the Epigenome in Three Deep-Sea Polychaetes.</title>
        <authorList>
            <person name="Perez M."/>
            <person name="Aroh O."/>
            <person name="Sun Y."/>
            <person name="Lan Y."/>
            <person name="Juniper S.K."/>
            <person name="Young C.R."/>
            <person name="Angers B."/>
            <person name="Qian P.Y."/>
        </authorList>
    </citation>
    <scope>NUCLEOTIDE SEQUENCE</scope>
    <source>
        <strain evidence="1">P08H-3</strain>
    </source>
</reference>
<name>A0AAD9N8U5_9ANNE</name>
<evidence type="ECO:0000313" key="2">
    <source>
        <dbReference type="Proteomes" id="UP001208570"/>
    </source>
</evidence>
<feature type="non-terminal residue" evidence="1">
    <location>
        <position position="1"/>
    </location>
</feature>
<dbReference type="Proteomes" id="UP001208570">
    <property type="component" value="Unassembled WGS sequence"/>
</dbReference>
<organism evidence="1 2">
    <name type="scientific">Paralvinella palmiformis</name>
    <dbReference type="NCBI Taxonomy" id="53620"/>
    <lineage>
        <taxon>Eukaryota</taxon>
        <taxon>Metazoa</taxon>
        <taxon>Spiralia</taxon>
        <taxon>Lophotrochozoa</taxon>
        <taxon>Annelida</taxon>
        <taxon>Polychaeta</taxon>
        <taxon>Sedentaria</taxon>
        <taxon>Canalipalpata</taxon>
        <taxon>Terebellida</taxon>
        <taxon>Terebelliformia</taxon>
        <taxon>Alvinellidae</taxon>
        <taxon>Paralvinella</taxon>
    </lineage>
</organism>
<dbReference type="EMBL" id="JAODUP010000118">
    <property type="protein sequence ID" value="KAK2161362.1"/>
    <property type="molecule type" value="Genomic_DNA"/>
</dbReference>
<sequence length="100" mass="11489">SAISRRAVSRSDDIPIRLCERGSLGLVERSEPWSSPDLSRRTPTCTWFSEILKEGQNPDQFRLHVSYRLPSPERQHGALLRRTGLLVRRPYVRVSACMRA</sequence>
<keyword evidence="2" id="KW-1185">Reference proteome</keyword>
<evidence type="ECO:0000313" key="1">
    <source>
        <dbReference type="EMBL" id="KAK2161362.1"/>
    </source>
</evidence>
<protein>
    <submittedName>
        <fullName evidence="1">Uncharacterized protein</fullName>
    </submittedName>
</protein>
<proteinExistence type="predicted"/>
<dbReference type="AlphaFoldDB" id="A0AAD9N8U5"/>